<name>A0A328TYL9_9BACL</name>
<dbReference type="OrthoDB" id="2991654at2"/>
<gene>
    <name evidence="1" type="ORF">DL346_24600</name>
</gene>
<proteinExistence type="predicted"/>
<comment type="caution">
    <text evidence="1">The sequence shown here is derived from an EMBL/GenBank/DDBJ whole genome shotgun (WGS) entry which is preliminary data.</text>
</comment>
<dbReference type="Proteomes" id="UP000249260">
    <property type="component" value="Unassembled WGS sequence"/>
</dbReference>
<reference evidence="1 2" key="1">
    <citation type="submission" date="2018-06" db="EMBL/GenBank/DDBJ databases">
        <title>Paenibacillus montanisoli sp. nov., isolated from mountain area soil.</title>
        <authorList>
            <person name="Wu M."/>
        </authorList>
    </citation>
    <scope>NUCLEOTIDE SEQUENCE [LARGE SCALE GENOMIC DNA]</scope>
    <source>
        <strain evidence="1 2">RA17</strain>
    </source>
</reference>
<accession>A0A328TYL9</accession>
<evidence type="ECO:0000313" key="1">
    <source>
        <dbReference type="EMBL" id="RAP74241.1"/>
    </source>
</evidence>
<sequence length="77" mass="8610">MKPRTSRASSQALDHLNLVAKLADLKEDHYRALLTLSAITELLIEKGLLAPEELERKIASLDSEMDELIAFSLHPMP</sequence>
<organism evidence="1 2">
    <name type="scientific">Paenibacillus montanisoli</name>
    <dbReference type="NCBI Taxonomy" id="2081970"/>
    <lineage>
        <taxon>Bacteria</taxon>
        <taxon>Bacillati</taxon>
        <taxon>Bacillota</taxon>
        <taxon>Bacilli</taxon>
        <taxon>Bacillales</taxon>
        <taxon>Paenibacillaceae</taxon>
        <taxon>Paenibacillus</taxon>
    </lineage>
</organism>
<evidence type="ECO:0008006" key="3">
    <source>
        <dbReference type="Google" id="ProtNLM"/>
    </source>
</evidence>
<evidence type="ECO:0000313" key="2">
    <source>
        <dbReference type="Proteomes" id="UP000249260"/>
    </source>
</evidence>
<dbReference type="EMBL" id="QLUW01000005">
    <property type="protein sequence ID" value="RAP74241.1"/>
    <property type="molecule type" value="Genomic_DNA"/>
</dbReference>
<keyword evidence="2" id="KW-1185">Reference proteome</keyword>
<protein>
    <recommendedName>
        <fullName evidence="3">Nitrile hydratase subunit beta</fullName>
    </recommendedName>
</protein>
<dbReference type="RefSeq" id="WP_112885030.1">
    <property type="nucleotide sequence ID" value="NZ_QLUW01000005.1"/>
</dbReference>
<dbReference type="AlphaFoldDB" id="A0A328TYL9"/>